<dbReference type="eggNOG" id="arCOG01787">
    <property type="taxonomic scope" value="Archaea"/>
</dbReference>
<name>Q2FQQ9_METHJ</name>
<dbReference type="InParanoid" id="Q2FQQ9"/>
<dbReference type="GO" id="GO:0016740">
    <property type="term" value="F:transferase activity"/>
    <property type="evidence" value="ECO:0007669"/>
    <property type="project" value="UniProtKB-KW"/>
</dbReference>
<protein>
    <recommendedName>
        <fullName evidence="2">Methyltransferase domain-containing protein</fullName>
    </recommendedName>
</protein>
<evidence type="ECO:0000313" key="4">
    <source>
        <dbReference type="Proteomes" id="UP000001941"/>
    </source>
</evidence>
<dbReference type="Pfam" id="PF13649">
    <property type="entry name" value="Methyltransf_25"/>
    <property type="match status" value="1"/>
</dbReference>
<dbReference type="InterPro" id="IPR029063">
    <property type="entry name" value="SAM-dependent_MTases_sf"/>
</dbReference>
<dbReference type="AlphaFoldDB" id="Q2FQQ9"/>
<keyword evidence="1" id="KW-0808">Transferase</keyword>
<dbReference type="SUPFAM" id="SSF53335">
    <property type="entry name" value="S-adenosyl-L-methionine-dependent methyltransferases"/>
    <property type="match status" value="1"/>
</dbReference>
<evidence type="ECO:0000256" key="1">
    <source>
        <dbReference type="ARBA" id="ARBA00022679"/>
    </source>
</evidence>
<dbReference type="InterPro" id="IPR041698">
    <property type="entry name" value="Methyltransf_25"/>
</dbReference>
<dbReference type="CDD" id="cd02440">
    <property type="entry name" value="AdoMet_MTases"/>
    <property type="match status" value="1"/>
</dbReference>
<gene>
    <name evidence="3" type="ordered locus">Mhun_0285</name>
</gene>
<dbReference type="Proteomes" id="UP000001941">
    <property type="component" value="Chromosome"/>
</dbReference>
<dbReference type="EMBL" id="CP000254">
    <property type="protein sequence ID" value="ABD40056.1"/>
    <property type="molecule type" value="Genomic_DNA"/>
</dbReference>
<proteinExistence type="predicted"/>
<dbReference type="STRING" id="323259.Mhun_0285"/>
<dbReference type="KEGG" id="mhu:Mhun_0285"/>
<evidence type="ECO:0000259" key="2">
    <source>
        <dbReference type="Pfam" id="PF13649"/>
    </source>
</evidence>
<keyword evidence="4" id="KW-1185">Reference proteome</keyword>
<organism evidence="3 4">
    <name type="scientific">Methanospirillum hungatei JF-1 (strain ATCC 27890 / DSM 864 / NBRC 100397 / JF-1)</name>
    <dbReference type="NCBI Taxonomy" id="323259"/>
    <lineage>
        <taxon>Archaea</taxon>
        <taxon>Methanobacteriati</taxon>
        <taxon>Methanobacteriota</taxon>
        <taxon>Stenosarchaea group</taxon>
        <taxon>Methanomicrobia</taxon>
        <taxon>Methanomicrobiales</taxon>
        <taxon>Methanospirillaceae</taxon>
        <taxon>Methanospirillum</taxon>
    </lineage>
</organism>
<dbReference type="EnsemblBacteria" id="ABD40056">
    <property type="protein sequence ID" value="ABD40056"/>
    <property type="gene ID" value="Mhun_0285"/>
</dbReference>
<dbReference type="PANTHER" id="PTHR43861">
    <property type="entry name" value="TRANS-ACONITATE 2-METHYLTRANSFERASE-RELATED"/>
    <property type="match status" value="1"/>
</dbReference>
<reference evidence="4" key="1">
    <citation type="journal article" date="2016" name="Stand. Genomic Sci.">
        <title>Complete genome sequence of Methanospirillum hungatei type strain JF1.</title>
        <authorList>
            <person name="Gunsalus R.P."/>
            <person name="Cook L.E."/>
            <person name="Crable B."/>
            <person name="Rohlin L."/>
            <person name="McDonald E."/>
            <person name="Mouttaki H."/>
            <person name="Sieber J.R."/>
            <person name="Poweleit N."/>
            <person name="Zhou H."/>
            <person name="Lapidus A.L."/>
            <person name="Daligault H.E."/>
            <person name="Land M."/>
            <person name="Gilna P."/>
            <person name="Ivanova N."/>
            <person name="Kyrpides N."/>
            <person name="Culley D.E."/>
            <person name="McInerney M.J."/>
        </authorList>
    </citation>
    <scope>NUCLEOTIDE SEQUENCE [LARGE SCALE GENOMIC DNA]</scope>
    <source>
        <strain evidence="4">ATCC 27890 / DSM 864 / NBRC 100397 / JF-1</strain>
    </source>
</reference>
<accession>Q2FQQ9</accession>
<feature type="domain" description="Methyltransferase" evidence="2">
    <location>
        <begin position="64"/>
        <end position="157"/>
    </location>
</feature>
<dbReference type="HOGENOM" id="CLU_081790_1_1_2"/>
<dbReference type="Gene3D" id="3.40.50.150">
    <property type="entry name" value="Vaccinia Virus protein VP39"/>
    <property type="match status" value="1"/>
</dbReference>
<sequence>MLFILRVISHQLRYMKPFDIMMSDHEHYLNRITQYDTNLFRILPNAELFFSTCLSFIPHRKISIMELGSGTGYFTALMLSQYPEYQITCMDKSPEMLELAKRKEELTGCTFIEGDITTGLPEGNYDCIISTLTLHHISDNFRKNLIDEIYQKLNPGGLFICGDVMRPEEDWIESIYRNRWERHMRDTGMPEDQILETVSGREKAWPLLDTNHGFYRKLKAAGFARILSPLQYDMFGVFIGWK</sequence>
<evidence type="ECO:0000313" key="3">
    <source>
        <dbReference type="EMBL" id="ABD40056.1"/>
    </source>
</evidence>